<name>A0ABU0M296_9HYPH</name>
<organism evidence="2 3">
    <name type="scientific">Kaistia geumhonensis</name>
    <dbReference type="NCBI Taxonomy" id="410839"/>
    <lineage>
        <taxon>Bacteria</taxon>
        <taxon>Pseudomonadati</taxon>
        <taxon>Pseudomonadota</taxon>
        <taxon>Alphaproteobacteria</taxon>
        <taxon>Hyphomicrobiales</taxon>
        <taxon>Kaistiaceae</taxon>
        <taxon>Kaistia</taxon>
    </lineage>
</organism>
<evidence type="ECO:0000313" key="3">
    <source>
        <dbReference type="Proteomes" id="UP001223743"/>
    </source>
</evidence>
<dbReference type="PANTHER" id="PTHR12910">
    <property type="entry name" value="NADH-UBIQUINONE OXIDOREDUCTASE SUBUNIT B17.2"/>
    <property type="match status" value="1"/>
</dbReference>
<dbReference type="InterPro" id="IPR007763">
    <property type="entry name" value="NDUFA12"/>
</dbReference>
<dbReference type="EMBL" id="JAUSWJ010000001">
    <property type="protein sequence ID" value="MDQ0515077.1"/>
    <property type="molecule type" value="Genomic_DNA"/>
</dbReference>
<comment type="caution">
    <text evidence="2">The sequence shown here is derived from an EMBL/GenBank/DDBJ whole genome shotgun (WGS) entry which is preliminary data.</text>
</comment>
<reference evidence="2 3" key="1">
    <citation type="submission" date="2023-07" db="EMBL/GenBank/DDBJ databases">
        <title>Genomic Encyclopedia of Type Strains, Phase IV (KMG-IV): sequencing the most valuable type-strain genomes for metagenomic binning, comparative biology and taxonomic classification.</title>
        <authorList>
            <person name="Goeker M."/>
        </authorList>
    </citation>
    <scope>NUCLEOTIDE SEQUENCE [LARGE SCALE GENOMIC DNA]</scope>
    <source>
        <strain evidence="2 3">B1-1</strain>
    </source>
</reference>
<protein>
    <submittedName>
        <fullName evidence="2">NADH:ubiquinone oxidoreductase subunit</fullName>
    </submittedName>
</protein>
<evidence type="ECO:0000256" key="1">
    <source>
        <dbReference type="SAM" id="MobiDB-lite"/>
    </source>
</evidence>
<dbReference type="Proteomes" id="UP001223743">
    <property type="component" value="Unassembled WGS sequence"/>
</dbReference>
<gene>
    <name evidence="2" type="ORF">QO015_000690</name>
</gene>
<dbReference type="NCBIfam" id="NF006040">
    <property type="entry name" value="PRK08183.1"/>
    <property type="match status" value="1"/>
</dbReference>
<evidence type="ECO:0000313" key="2">
    <source>
        <dbReference type="EMBL" id="MDQ0515077.1"/>
    </source>
</evidence>
<keyword evidence="3" id="KW-1185">Reference proteome</keyword>
<accession>A0ABU0M296</accession>
<feature type="region of interest" description="Disordered" evidence="1">
    <location>
        <begin position="81"/>
        <end position="138"/>
    </location>
</feature>
<dbReference type="PANTHER" id="PTHR12910:SF2">
    <property type="entry name" value="NADH DEHYDROGENASE [UBIQUINONE] 1 ALPHA SUBCOMPLEX SUBUNIT 12"/>
    <property type="match status" value="1"/>
</dbReference>
<sequence length="138" mass="15929">MGAEMGWFLTELFTWWNGQTMGTRFYTWRKGEKVGTDEFGNTYYRAPDKSQTAGGFAERRWVIYSGYAEASAIPTGWHGWMHHRTDTPPSQQTYKPREWQKPHRPNPTGTPNAYRPKGSIVGADHRPRVTGDYDAWTP</sequence>
<dbReference type="Pfam" id="PF05071">
    <property type="entry name" value="NDUFA12"/>
    <property type="match status" value="1"/>
</dbReference>
<proteinExistence type="predicted"/>